<feature type="compositionally biased region" description="Basic residues" evidence="1">
    <location>
        <begin position="26"/>
        <end position="39"/>
    </location>
</feature>
<sequence>MTIAREKNNIAGGKETKKGTTTKSSRGAKKVKTPLKQRRRTESIGDKAKAKAKTRLRRNENLAANTPVDGPKVYSHQKEGQADQQAPDFKLQASDPRETSSGVTRLCKEFGDYLSNSPCDVDLLQIWVLRPAVARDNGLLCLGPVLHHVDNATTRSSSTRRQLKAGLTEDQRRSAQSMPWPGTDVDVEIDMTVSCQLWRSVMTRRVRRSPIWGCLKEKSPRGVFSTELNGAYSIGIKDEEGTCLWSQERGNIKYMAPACP</sequence>
<gene>
    <name evidence="2" type="ORF">BKA55DRAFT_538213</name>
</gene>
<feature type="compositionally biased region" description="Basic and acidic residues" evidence="1">
    <location>
        <begin position="1"/>
        <end position="18"/>
    </location>
</feature>
<dbReference type="EMBL" id="JAGMUX010000006">
    <property type="protein sequence ID" value="KAH7255842.1"/>
    <property type="molecule type" value="Genomic_DNA"/>
</dbReference>
<evidence type="ECO:0000256" key="1">
    <source>
        <dbReference type="SAM" id="MobiDB-lite"/>
    </source>
</evidence>
<feature type="compositionally biased region" description="Basic and acidic residues" evidence="1">
    <location>
        <begin position="40"/>
        <end position="49"/>
    </location>
</feature>
<dbReference type="Proteomes" id="UP000720189">
    <property type="component" value="Unassembled WGS sequence"/>
</dbReference>
<keyword evidence="3" id="KW-1185">Reference proteome</keyword>
<name>A0A9P9HEX3_FUSRE</name>
<dbReference type="GeneID" id="70219964"/>
<proteinExistence type="predicted"/>
<protein>
    <submittedName>
        <fullName evidence="2">Uncharacterized protein</fullName>
    </submittedName>
</protein>
<accession>A0A9P9HEX3</accession>
<evidence type="ECO:0000313" key="3">
    <source>
        <dbReference type="Proteomes" id="UP000720189"/>
    </source>
</evidence>
<comment type="caution">
    <text evidence="2">The sequence shown here is derived from an EMBL/GenBank/DDBJ whole genome shotgun (WGS) entry which is preliminary data.</text>
</comment>
<evidence type="ECO:0000313" key="2">
    <source>
        <dbReference type="EMBL" id="KAH7255842.1"/>
    </source>
</evidence>
<organism evidence="2 3">
    <name type="scientific">Fusarium redolens</name>
    <dbReference type="NCBI Taxonomy" id="48865"/>
    <lineage>
        <taxon>Eukaryota</taxon>
        <taxon>Fungi</taxon>
        <taxon>Dikarya</taxon>
        <taxon>Ascomycota</taxon>
        <taxon>Pezizomycotina</taxon>
        <taxon>Sordariomycetes</taxon>
        <taxon>Hypocreomycetidae</taxon>
        <taxon>Hypocreales</taxon>
        <taxon>Nectriaceae</taxon>
        <taxon>Fusarium</taxon>
        <taxon>Fusarium redolens species complex</taxon>
    </lineage>
</organism>
<feature type="region of interest" description="Disordered" evidence="1">
    <location>
        <begin position="1"/>
        <end position="98"/>
    </location>
</feature>
<dbReference type="RefSeq" id="XP_046051411.1">
    <property type="nucleotide sequence ID" value="XM_046190010.1"/>
</dbReference>
<reference evidence="2" key="1">
    <citation type="journal article" date="2021" name="Nat. Commun.">
        <title>Genetic determinants of endophytism in the Arabidopsis root mycobiome.</title>
        <authorList>
            <person name="Mesny F."/>
            <person name="Miyauchi S."/>
            <person name="Thiergart T."/>
            <person name="Pickel B."/>
            <person name="Atanasova L."/>
            <person name="Karlsson M."/>
            <person name="Huettel B."/>
            <person name="Barry K.W."/>
            <person name="Haridas S."/>
            <person name="Chen C."/>
            <person name="Bauer D."/>
            <person name="Andreopoulos W."/>
            <person name="Pangilinan J."/>
            <person name="LaButti K."/>
            <person name="Riley R."/>
            <person name="Lipzen A."/>
            <person name="Clum A."/>
            <person name="Drula E."/>
            <person name="Henrissat B."/>
            <person name="Kohler A."/>
            <person name="Grigoriev I.V."/>
            <person name="Martin F.M."/>
            <person name="Hacquard S."/>
        </authorList>
    </citation>
    <scope>NUCLEOTIDE SEQUENCE</scope>
    <source>
        <strain evidence="2">MPI-CAGE-AT-0023</strain>
    </source>
</reference>
<dbReference type="AlphaFoldDB" id="A0A9P9HEX3"/>
<feature type="region of interest" description="Disordered" evidence="1">
    <location>
        <begin position="153"/>
        <end position="181"/>
    </location>
</feature>